<dbReference type="Proteomes" id="UP000249789">
    <property type="component" value="Unassembled WGS sequence"/>
</dbReference>
<dbReference type="GO" id="GO:0061630">
    <property type="term" value="F:ubiquitin protein ligase activity"/>
    <property type="evidence" value="ECO:0007669"/>
    <property type="project" value="UniProtKB-EC"/>
</dbReference>
<dbReference type="RefSeq" id="XP_040802674.1">
    <property type="nucleotide sequence ID" value="XM_040944401.1"/>
</dbReference>
<dbReference type="Pfam" id="PF13639">
    <property type="entry name" value="zf-RING_2"/>
    <property type="match status" value="1"/>
</dbReference>
<dbReference type="SUPFAM" id="SSF57850">
    <property type="entry name" value="RING/U-box"/>
    <property type="match status" value="1"/>
</dbReference>
<sequence>MSDDDGIRQAILQRTLQEVAQEESENEANPCVICLEPVSETAIAVPCKHANFDFLCLVSWLEQRRNCPLCKSDVSAVRYNLDSPQGTKIYHLPPTPPANAITSSSHPPAPPIHHHPSRRPRRARSPTNRPPLQAQPSDDPLRRRQHIYRHQLYSLRVGSNRLSQYRELTPDRFNREEELVSRARKWIRRELKVFAFLNPSSELSAAEHDEGIGRGASELRSTAQRQQSAPPRAGQQRLENRRGNNAEFLLEYIIAILRTVDIKGSAGQAEELLRDFLGRENARLFLHELQAWLRSPYTSLEDWDRHVQYEDVSRREGASSAQARAEGSSASTPVYRGGTSHHYRGSGRGRGRGRGRVAKPAHSRRQPYQRESQEEQARRVQYARERYIPD</sequence>
<dbReference type="OrthoDB" id="21204at2759"/>
<organism evidence="9 10">
    <name type="scientific">Aspergillus fijiensis CBS 313.89</name>
    <dbReference type="NCBI Taxonomy" id="1448319"/>
    <lineage>
        <taxon>Eukaryota</taxon>
        <taxon>Fungi</taxon>
        <taxon>Dikarya</taxon>
        <taxon>Ascomycota</taxon>
        <taxon>Pezizomycotina</taxon>
        <taxon>Eurotiomycetes</taxon>
        <taxon>Eurotiomycetidae</taxon>
        <taxon>Eurotiales</taxon>
        <taxon>Aspergillaceae</taxon>
        <taxon>Aspergillus</taxon>
    </lineage>
</organism>
<keyword evidence="6" id="KW-0863">Zinc-finger</keyword>
<dbReference type="GO" id="GO:0006513">
    <property type="term" value="P:protein monoubiquitination"/>
    <property type="evidence" value="ECO:0007669"/>
    <property type="project" value="TreeGrafter"/>
</dbReference>
<keyword evidence="6" id="KW-0479">Metal-binding</keyword>
<evidence type="ECO:0000256" key="1">
    <source>
        <dbReference type="ARBA" id="ARBA00000900"/>
    </source>
</evidence>
<dbReference type="GO" id="GO:0000209">
    <property type="term" value="P:protein polyubiquitination"/>
    <property type="evidence" value="ECO:0007669"/>
    <property type="project" value="TreeGrafter"/>
</dbReference>
<feature type="region of interest" description="Disordered" evidence="7">
    <location>
        <begin position="219"/>
        <end position="240"/>
    </location>
</feature>
<dbReference type="InterPro" id="IPR013083">
    <property type="entry name" value="Znf_RING/FYVE/PHD"/>
</dbReference>
<dbReference type="PANTHER" id="PTHR46077:SF1">
    <property type="entry name" value="TOP1 BINDING ARGININE_SERINE RICH PROTEIN, E3 UBIQUITIN LIGASE"/>
    <property type="match status" value="1"/>
</dbReference>
<dbReference type="AlphaFoldDB" id="A0A8G1W326"/>
<evidence type="ECO:0000256" key="7">
    <source>
        <dbReference type="SAM" id="MobiDB-lite"/>
    </source>
</evidence>
<evidence type="ECO:0000313" key="9">
    <source>
        <dbReference type="EMBL" id="RAK78664.1"/>
    </source>
</evidence>
<reference evidence="9 10" key="1">
    <citation type="submission" date="2018-02" db="EMBL/GenBank/DDBJ databases">
        <title>The genomes of Aspergillus section Nigri reveals drivers in fungal speciation.</title>
        <authorList>
            <consortium name="DOE Joint Genome Institute"/>
            <person name="Vesth T.C."/>
            <person name="Nybo J."/>
            <person name="Theobald S."/>
            <person name="Brandl J."/>
            <person name="Frisvad J.C."/>
            <person name="Nielsen K.F."/>
            <person name="Lyhne E.K."/>
            <person name="Kogle M.E."/>
            <person name="Kuo A."/>
            <person name="Riley R."/>
            <person name="Clum A."/>
            <person name="Nolan M."/>
            <person name="Lipzen A."/>
            <person name="Salamov A."/>
            <person name="Henrissat B."/>
            <person name="Wiebenga A."/>
            <person name="De vries R.P."/>
            <person name="Grigoriev I.V."/>
            <person name="Mortensen U.H."/>
            <person name="Andersen M.R."/>
            <person name="Baker S.E."/>
        </authorList>
    </citation>
    <scope>NUCLEOTIDE SEQUENCE [LARGE SCALE GENOMIC DNA]</scope>
    <source>
        <strain evidence="9 10">CBS 313.89</strain>
    </source>
</reference>
<evidence type="ECO:0000256" key="3">
    <source>
        <dbReference type="ARBA" id="ARBA00022679"/>
    </source>
</evidence>
<protein>
    <recommendedName>
        <fullName evidence="2">RING-type E3 ubiquitin transferase</fullName>
        <ecNumber evidence="2">2.3.2.27</ecNumber>
    </recommendedName>
</protein>
<dbReference type="GeneID" id="63861734"/>
<keyword evidence="5" id="KW-0804">Transcription</keyword>
<feature type="compositionally biased region" description="Basic residues" evidence="7">
    <location>
        <begin position="339"/>
        <end position="367"/>
    </location>
</feature>
<dbReference type="PANTHER" id="PTHR46077">
    <property type="entry name" value="E3 UBIQUITIN-PROTEIN LIGASE TOPORS"/>
    <property type="match status" value="1"/>
</dbReference>
<dbReference type="GO" id="GO:0008270">
    <property type="term" value="F:zinc ion binding"/>
    <property type="evidence" value="ECO:0007669"/>
    <property type="project" value="UniProtKB-KW"/>
</dbReference>
<evidence type="ECO:0000256" key="2">
    <source>
        <dbReference type="ARBA" id="ARBA00012483"/>
    </source>
</evidence>
<feature type="region of interest" description="Disordered" evidence="7">
    <location>
        <begin position="313"/>
        <end position="390"/>
    </location>
</feature>
<dbReference type="SMART" id="SM00184">
    <property type="entry name" value="RING"/>
    <property type="match status" value="1"/>
</dbReference>
<dbReference type="PROSITE" id="PS50089">
    <property type="entry name" value="ZF_RING_2"/>
    <property type="match status" value="1"/>
</dbReference>
<comment type="catalytic activity">
    <reaction evidence="1">
        <text>S-ubiquitinyl-[E2 ubiquitin-conjugating enzyme]-L-cysteine + [acceptor protein]-L-lysine = [E2 ubiquitin-conjugating enzyme]-L-cysteine + N(6)-ubiquitinyl-[acceptor protein]-L-lysine.</text>
        <dbReference type="EC" id="2.3.2.27"/>
    </reaction>
</comment>
<dbReference type="EMBL" id="KZ824636">
    <property type="protein sequence ID" value="RAK78664.1"/>
    <property type="molecule type" value="Genomic_DNA"/>
</dbReference>
<keyword evidence="10" id="KW-1185">Reference proteome</keyword>
<name>A0A8G1W326_9EURO</name>
<keyword evidence="3" id="KW-0808">Transferase</keyword>
<feature type="compositionally biased region" description="Polar residues" evidence="7">
    <location>
        <begin position="219"/>
        <end position="229"/>
    </location>
</feature>
<dbReference type="VEuPathDB" id="FungiDB:BO72DRAFT_446880"/>
<accession>A0A8G1W326</accession>
<evidence type="ECO:0000313" key="10">
    <source>
        <dbReference type="Proteomes" id="UP000249789"/>
    </source>
</evidence>
<evidence type="ECO:0000259" key="8">
    <source>
        <dbReference type="PROSITE" id="PS50089"/>
    </source>
</evidence>
<dbReference type="Gene3D" id="3.30.40.10">
    <property type="entry name" value="Zinc/RING finger domain, C3HC4 (zinc finger)"/>
    <property type="match status" value="1"/>
</dbReference>
<feature type="region of interest" description="Disordered" evidence="7">
    <location>
        <begin position="85"/>
        <end position="143"/>
    </location>
</feature>
<keyword evidence="4" id="KW-0805">Transcription regulation</keyword>
<feature type="compositionally biased region" description="Basic and acidic residues" evidence="7">
    <location>
        <begin position="371"/>
        <end position="390"/>
    </location>
</feature>
<feature type="domain" description="RING-type" evidence="8">
    <location>
        <begin position="31"/>
        <end position="71"/>
    </location>
</feature>
<gene>
    <name evidence="9" type="ORF">BO72DRAFT_446880</name>
</gene>
<evidence type="ECO:0000256" key="6">
    <source>
        <dbReference type="PROSITE-ProRule" id="PRU00175"/>
    </source>
</evidence>
<keyword evidence="6" id="KW-0862">Zinc</keyword>
<dbReference type="InterPro" id="IPR001841">
    <property type="entry name" value="Znf_RING"/>
</dbReference>
<dbReference type="EC" id="2.3.2.27" evidence="2"/>
<evidence type="ECO:0000256" key="4">
    <source>
        <dbReference type="ARBA" id="ARBA00023015"/>
    </source>
</evidence>
<evidence type="ECO:0000256" key="5">
    <source>
        <dbReference type="ARBA" id="ARBA00023163"/>
    </source>
</evidence>
<feature type="compositionally biased region" description="Basic residues" evidence="7">
    <location>
        <begin position="112"/>
        <end position="124"/>
    </location>
</feature>
<proteinExistence type="predicted"/>